<dbReference type="InterPro" id="IPR014017">
    <property type="entry name" value="DNA_helicase_UvrD-like_C"/>
</dbReference>
<dbReference type="InterPro" id="IPR014016">
    <property type="entry name" value="UvrD-like_ATP-bd"/>
</dbReference>
<reference evidence="12 13" key="1">
    <citation type="submission" date="2021-01" db="EMBL/GenBank/DDBJ databases">
        <title>FDA dAtabase for Regulatory Grade micrObial Sequences (FDA-ARGOS): Supporting development and validation of Infectious Disease Dx tests.</title>
        <authorList>
            <person name="Sproer C."/>
            <person name="Gronow S."/>
            <person name="Severitt S."/>
            <person name="Schroder I."/>
            <person name="Tallon L."/>
            <person name="Sadzewicz L."/>
            <person name="Zhao X."/>
            <person name="Boylan J."/>
            <person name="Ott S."/>
            <person name="Bowen H."/>
            <person name="Vavikolanu K."/>
            <person name="Mehta A."/>
            <person name="Aluvathingal J."/>
            <person name="Nadendla S."/>
            <person name="Lowell S."/>
            <person name="Myers T."/>
            <person name="Yan Y."/>
            <person name="Sichtig H."/>
        </authorList>
    </citation>
    <scope>NUCLEOTIDE SEQUENCE [LARGE SCALE GENOMIC DNA]</scope>
    <source>
        <strain evidence="12 13">FDAARGOS_1148</strain>
    </source>
</reference>
<dbReference type="GO" id="GO:0003677">
    <property type="term" value="F:DNA binding"/>
    <property type="evidence" value="ECO:0007669"/>
    <property type="project" value="InterPro"/>
</dbReference>
<comment type="similarity">
    <text evidence="1">Belongs to the helicase family. UvrD subfamily.</text>
</comment>
<keyword evidence="3 10" id="KW-0378">Hydrolase</keyword>
<dbReference type="GO" id="GO:0043138">
    <property type="term" value="F:3'-5' DNA helicase activity"/>
    <property type="evidence" value="ECO:0007669"/>
    <property type="project" value="UniProtKB-EC"/>
</dbReference>
<organism evidence="12 13">
    <name type="scientific">Staphylococcus condimenti</name>
    <dbReference type="NCBI Taxonomy" id="70255"/>
    <lineage>
        <taxon>Bacteria</taxon>
        <taxon>Bacillati</taxon>
        <taxon>Bacillota</taxon>
        <taxon>Bacilli</taxon>
        <taxon>Bacillales</taxon>
        <taxon>Staphylococcaceae</taxon>
        <taxon>Staphylococcus</taxon>
    </lineage>
</organism>
<evidence type="ECO:0000313" key="13">
    <source>
        <dbReference type="Proteomes" id="UP000595942"/>
    </source>
</evidence>
<evidence type="ECO:0000256" key="8">
    <source>
        <dbReference type="ARBA" id="ARBA00034808"/>
    </source>
</evidence>
<dbReference type="PANTHER" id="PTHR11070">
    <property type="entry name" value="UVRD / RECB / PCRA DNA HELICASE FAMILY MEMBER"/>
    <property type="match status" value="1"/>
</dbReference>
<dbReference type="SUPFAM" id="SSF52540">
    <property type="entry name" value="P-loop containing nucleoside triphosphate hydrolases"/>
    <property type="match status" value="1"/>
</dbReference>
<feature type="domain" description="UvrD-like helicase ATP-binding" evidence="11">
    <location>
        <begin position="5"/>
        <end position="310"/>
    </location>
</feature>
<evidence type="ECO:0000256" key="6">
    <source>
        <dbReference type="ARBA" id="ARBA00023235"/>
    </source>
</evidence>
<evidence type="ECO:0000256" key="3">
    <source>
        <dbReference type="ARBA" id="ARBA00022801"/>
    </source>
</evidence>
<protein>
    <recommendedName>
        <fullName evidence="8">DNA 3'-5' helicase</fullName>
        <ecNumber evidence="8">5.6.2.4</ecNumber>
    </recommendedName>
</protein>
<dbReference type="PANTHER" id="PTHR11070:SF3">
    <property type="entry name" value="DNA 3'-5' HELICASE"/>
    <property type="match status" value="1"/>
</dbReference>
<dbReference type="Pfam" id="PF00580">
    <property type="entry name" value="UvrD-helicase"/>
    <property type="match status" value="1"/>
</dbReference>
<evidence type="ECO:0000256" key="4">
    <source>
        <dbReference type="ARBA" id="ARBA00022806"/>
    </source>
</evidence>
<dbReference type="InterPro" id="IPR000212">
    <property type="entry name" value="DNA_helicase_UvrD/REP"/>
</dbReference>
<sequence length="510" mass="59830">MSIPTLVGHQTEILYVADNQNMVITGSAGCGKSLLAIYRIYWLSKVYPNDRIVLLTFNKAVNQDMISKIELIAAQRNETVPNNLIVNTYNLFMKEILNKICDNFQEEELLLNKYKEGKGVKNYNHYKKKVRQVEQAVDEISKKYPDESSFKRPYQTFSDEISWLQQMAVSTLEDYEKMERIGRRSTRIDRSKRKYFYEVYEKYLENREEDDRYYDFEDIGSLIRTLLEKIEDQDKREKLMSFKYILIDEFQDFTSDMLMTVNALSDKNGALVLLGDINQGVFGKRISFKSLGINMNSYKKYKLIQNYRNSRPISELAEEISNSPYFDKSNEFYAEAELGIRKGQDPKIIQYKNEEEEMSKVYQYIKAVETNYKDESVCVILPTHKFKDFKGFIEKHGNNFKEYSLTNHESNIVIGSYRQIKGLEFDTVIMPFLSKKTFLESLTIDNNELDTDKEDFDLTNIGTEILEKYIAQYYVGVTRARNKLIILYSGQITPLLDNSSFEKYKKGSEN</sequence>
<dbReference type="PROSITE" id="PS51198">
    <property type="entry name" value="UVRD_HELICASE_ATP_BIND"/>
    <property type="match status" value="1"/>
</dbReference>
<dbReference type="EC" id="5.6.2.4" evidence="8"/>
<dbReference type="GeneID" id="93725416"/>
<dbReference type="RefSeq" id="WP_047132126.1">
    <property type="nucleotide sequence ID" value="NZ_CP015114.1"/>
</dbReference>
<evidence type="ECO:0000256" key="9">
    <source>
        <dbReference type="ARBA" id="ARBA00048988"/>
    </source>
</evidence>
<dbReference type="GO" id="GO:0000725">
    <property type="term" value="P:recombinational repair"/>
    <property type="evidence" value="ECO:0007669"/>
    <property type="project" value="TreeGrafter"/>
</dbReference>
<keyword evidence="2 10" id="KW-0547">Nucleotide-binding</keyword>
<dbReference type="InterPro" id="IPR013986">
    <property type="entry name" value="DExx_box_DNA_helicase_dom_sf"/>
</dbReference>
<dbReference type="Proteomes" id="UP000595942">
    <property type="component" value="Chromosome"/>
</dbReference>
<comment type="catalytic activity">
    <reaction evidence="9">
        <text>ATP + H2O = ADP + phosphate + H(+)</text>
        <dbReference type="Rhea" id="RHEA:13065"/>
        <dbReference type="ChEBI" id="CHEBI:15377"/>
        <dbReference type="ChEBI" id="CHEBI:15378"/>
        <dbReference type="ChEBI" id="CHEBI:30616"/>
        <dbReference type="ChEBI" id="CHEBI:43474"/>
        <dbReference type="ChEBI" id="CHEBI:456216"/>
        <dbReference type="EC" id="5.6.2.4"/>
    </reaction>
</comment>
<dbReference type="GO" id="GO:0005524">
    <property type="term" value="F:ATP binding"/>
    <property type="evidence" value="ECO:0007669"/>
    <property type="project" value="UniProtKB-UniRule"/>
</dbReference>
<keyword evidence="4 10" id="KW-0347">Helicase</keyword>
<dbReference type="Gene3D" id="3.40.50.300">
    <property type="entry name" value="P-loop containing nucleotide triphosphate hydrolases"/>
    <property type="match status" value="2"/>
</dbReference>
<evidence type="ECO:0000256" key="5">
    <source>
        <dbReference type="ARBA" id="ARBA00022840"/>
    </source>
</evidence>
<dbReference type="Gene3D" id="1.10.10.160">
    <property type="match status" value="1"/>
</dbReference>
<keyword evidence="6" id="KW-0413">Isomerase</keyword>
<dbReference type="Pfam" id="PF13361">
    <property type="entry name" value="UvrD_C"/>
    <property type="match status" value="2"/>
</dbReference>
<dbReference type="InterPro" id="IPR027417">
    <property type="entry name" value="P-loop_NTPase"/>
</dbReference>
<evidence type="ECO:0000256" key="1">
    <source>
        <dbReference type="ARBA" id="ARBA00009922"/>
    </source>
</evidence>
<dbReference type="KEGG" id="scv:A4G25_08630"/>
<evidence type="ECO:0000256" key="2">
    <source>
        <dbReference type="ARBA" id="ARBA00022741"/>
    </source>
</evidence>
<accession>A0AB37GYM9</accession>
<dbReference type="EMBL" id="CP068073">
    <property type="protein sequence ID" value="QQS82212.1"/>
    <property type="molecule type" value="Genomic_DNA"/>
</dbReference>
<keyword evidence="5 10" id="KW-0067">ATP-binding</keyword>
<dbReference type="AlphaFoldDB" id="A0AB37GYM9"/>
<evidence type="ECO:0000313" key="12">
    <source>
        <dbReference type="EMBL" id="QQS82212.1"/>
    </source>
</evidence>
<evidence type="ECO:0000256" key="7">
    <source>
        <dbReference type="ARBA" id="ARBA00034617"/>
    </source>
</evidence>
<proteinExistence type="inferred from homology"/>
<keyword evidence="13" id="KW-1185">Reference proteome</keyword>
<name>A0AB37GYM9_9STAP</name>
<gene>
    <name evidence="12" type="ORF">I6J05_09885</name>
</gene>
<evidence type="ECO:0000259" key="11">
    <source>
        <dbReference type="PROSITE" id="PS51198"/>
    </source>
</evidence>
<evidence type="ECO:0000256" key="10">
    <source>
        <dbReference type="PROSITE-ProRule" id="PRU00560"/>
    </source>
</evidence>
<dbReference type="GO" id="GO:0016787">
    <property type="term" value="F:hydrolase activity"/>
    <property type="evidence" value="ECO:0007669"/>
    <property type="project" value="UniProtKB-UniRule"/>
</dbReference>
<feature type="binding site" evidence="10">
    <location>
        <begin position="26"/>
        <end position="33"/>
    </location>
    <ligand>
        <name>ATP</name>
        <dbReference type="ChEBI" id="CHEBI:30616"/>
    </ligand>
</feature>
<comment type="catalytic activity">
    <reaction evidence="7">
        <text>Couples ATP hydrolysis with the unwinding of duplex DNA by translocating in the 3'-5' direction.</text>
        <dbReference type="EC" id="5.6.2.4"/>
    </reaction>
</comment>
<dbReference type="GO" id="GO:0005829">
    <property type="term" value="C:cytosol"/>
    <property type="evidence" value="ECO:0007669"/>
    <property type="project" value="TreeGrafter"/>
</dbReference>